<name>A0ABR1FQ33_AURAN</name>
<dbReference type="InterPro" id="IPR002048">
    <property type="entry name" value="EF_hand_dom"/>
</dbReference>
<feature type="transmembrane region" description="Helical" evidence="1">
    <location>
        <begin position="73"/>
        <end position="92"/>
    </location>
</feature>
<dbReference type="PROSITE" id="PS50222">
    <property type="entry name" value="EF_HAND_2"/>
    <property type="match status" value="1"/>
</dbReference>
<evidence type="ECO:0000313" key="4">
    <source>
        <dbReference type="Proteomes" id="UP001363151"/>
    </source>
</evidence>
<protein>
    <recommendedName>
        <fullName evidence="2">EF-hand domain-containing protein</fullName>
    </recommendedName>
</protein>
<evidence type="ECO:0000313" key="3">
    <source>
        <dbReference type="EMBL" id="KAK7235526.1"/>
    </source>
</evidence>
<keyword evidence="1" id="KW-1133">Transmembrane helix</keyword>
<evidence type="ECO:0000259" key="2">
    <source>
        <dbReference type="PROSITE" id="PS50222"/>
    </source>
</evidence>
<dbReference type="Gene3D" id="1.10.287.70">
    <property type="match status" value="1"/>
</dbReference>
<accession>A0ABR1FQ33</accession>
<organism evidence="3 4">
    <name type="scientific">Aureococcus anophagefferens</name>
    <name type="common">Harmful bloom alga</name>
    <dbReference type="NCBI Taxonomy" id="44056"/>
    <lineage>
        <taxon>Eukaryota</taxon>
        <taxon>Sar</taxon>
        <taxon>Stramenopiles</taxon>
        <taxon>Ochrophyta</taxon>
        <taxon>Pelagophyceae</taxon>
        <taxon>Pelagomonadales</taxon>
        <taxon>Pelagomonadaceae</taxon>
        <taxon>Aureococcus</taxon>
    </lineage>
</organism>
<proteinExistence type="predicted"/>
<evidence type="ECO:0000256" key="1">
    <source>
        <dbReference type="SAM" id="Phobius"/>
    </source>
</evidence>
<dbReference type="InterPro" id="IPR013099">
    <property type="entry name" value="K_chnl_dom"/>
</dbReference>
<feature type="transmembrane region" description="Helical" evidence="1">
    <location>
        <begin position="213"/>
        <end position="242"/>
    </location>
</feature>
<keyword evidence="1" id="KW-0472">Membrane</keyword>
<keyword evidence="4" id="KW-1185">Reference proteome</keyword>
<dbReference type="Pfam" id="PF07885">
    <property type="entry name" value="Ion_trans_2"/>
    <property type="match status" value="1"/>
</dbReference>
<feature type="transmembrane region" description="Helical" evidence="1">
    <location>
        <begin position="190"/>
        <end position="207"/>
    </location>
</feature>
<comment type="caution">
    <text evidence="3">The sequence shown here is derived from an EMBL/GenBank/DDBJ whole genome shotgun (WGS) entry which is preliminary data.</text>
</comment>
<keyword evidence="1" id="KW-0812">Transmembrane</keyword>
<gene>
    <name evidence="3" type="ORF">SO694_00069187</name>
</gene>
<reference evidence="3 4" key="1">
    <citation type="submission" date="2024-03" db="EMBL/GenBank/DDBJ databases">
        <title>Aureococcus anophagefferens CCMP1851 and Kratosvirus quantuckense: Draft genome of a second virus-susceptible host strain in the model system.</title>
        <authorList>
            <person name="Chase E."/>
            <person name="Truchon A.R."/>
            <person name="Schepens W."/>
            <person name="Wilhelm S.W."/>
        </authorList>
    </citation>
    <scope>NUCLEOTIDE SEQUENCE [LARGE SCALE GENOMIC DNA]</scope>
    <source>
        <strain evidence="3 4">CCMP1851</strain>
    </source>
</reference>
<dbReference type="EMBL" id="JBBJCI010000292">
    <property type="protein sequence ID" value="KAK7235526.1"/>
    <property type="molecule type" value="Genomic_DNA"/>
</dbReference>
<feature type="transmembrane region" description="Helical" evidence="1">
    <location>
        <begin position="165"/>
        <end position="183"/>
    </location>
</feature>
<dbReference type="SUPFAM" id="SSF81324">
    <property type="entry name" value="Voltage-gated potassium channels"/>
    <property type="match status" value="1"/>
</dbReference>
<sequence length="352" mass="38152">MDLARELKDDEALEHDASLEIIAALDVGEMCELETALSLELGDEFDADEGATAEDPTLAAAVDGKARRSLARLATSPVGLAAWTVAFTAFYAEAEFGGSWAKGFYYTVQAGLSVGFGVLPERGNKLSLLIARLERIVRRSKLRLRRTARARLRVWLRLHGDDARAWALLATWLLLGTAYGLVFERWSGTRSFYFAVCALSTAGLQGIDPESEAWQFLVVGAWLLAGVPIFAHGVGTVARLLLRESSDAEVRARSWGNFGEGDWDDTVALLSEYVAVDPGRLSREQFILSELLRSGSVSGDLVDIILDKFSRFDTDGDATLTKAEYVAFGTLTKAEYVAFGSSVAAKPAARGG</sequence>
<feature type="domain" description="EF-hand" evidence="2">
    <location>
        <begin position="300"/>
        <end position="335"/>
    </location>
</feature>
<dbReference type="Proteomes" id="UP001363151">
    <property type="component" value="Unassembled WGS sequence"/>
</dbReference>